<dbReference type="InterPro" id="IPR000836">
    <property type="entry name" value="PRTase_dom"/>
</dbReference>
<keyword evidence="4" id="KW-1185">Reference proteome</keyword>
<dbReference type="Pfam" id="PF00156">
    <property type="entry name" value="Pribosyltran"/>
    <property type="match status" value="1"/>
</dbReference>
<evidence type="ECO:0000259" key="2">
    <source>
        <dbReference type="Pfam" id="PF00156"/>
    </source>
</evidence>
<dbReference type="CDD" id="cd06223">
    <property type="entry name" value="PRTases_typeI"/>
    <property type="match status" value="1"/>
</dbReference>
<evidence type="ECO:0000313" key="3">
    <source>
        <dbReference type="EMBL" id="RDI60436.1"/>
    </source>
</evidence>
<feature type="domain" description="Phosphoribosyltransferase" evidence="2">
    <location>
        <begin position="9"/>
        <end position="66"/>
    </location>
</feature>
<accession>A0A370HPD1</accession>
<name>A0A370HPD1_9NOCA</name>
<protein>
    <submittedName>
        <fullName evidence="3">Phosphoribosyl transferase-like protein</fullName>
    </submittedName>
</protein>
<dbReference type="AlphaFoldDB" id="A0A370HPD1"/>
<feature type="region of interest" description="Disordered" evidence="1">
    <location>
        <begin position="57"/>
        <end position="115"/>
    </location>
</feature>
<dbReference type="InterPro" id="IPR029057">
    <property type="entry name" value="PRTase-like"/>
</dbReference>
<organism evidence="3 4">
    <name type="scientific">Nocardia pseudobrasiliensis</name>
    <dbReference type="NCBI Taxonomy" id="45979"/>
    <lineage>
        <taxon>Bacteria</taxon>
        <taxon>Bacillati</taxon>
        <taxon>Actinomycetota</taxon>
        <taxon>Actinomycetes</taxon>
        <taxon>Mycobacteriales</taxon>
        <taxon>Nocardiaceae</taxon>
        <taxon>Nocardia</taxon>
    </lineage>
</organism>
<feature type="compositionally biased region" description="Polar residues" evidence="1">
    <location>
        <begin position="57"/>
        <end position="69"/>
    </location>
</feature>
<dbReference type="SUPFAM" id="SSF53271">
    <property type="entry name" value="PRTase-like"/>
    <property type="match status" value="1"/>
</dbReference>
<dbReference type="Proteomes" id="UP000254869">
    <property type="component" value="Unassembled WGS sequence"/>
</dbReference>
<dbReference type="EMBL" id="QQBC01000015">
    <property type="protein sequence ID" value="RDI60436.1"/>
    <property type="molecule type" value="Genomic_DNA"/>
</dbReference>
<dbReference type="GO" id="GO:0016740">
    <property type="term" value="F:transferase activity"/>
    <property type="evidence" value="ECO:0007669"/>
    <property type="project" value="UniProtKB-KW"/>
</dbReference>
<dbReference type="Gene3D" id="3.40.50.2020">
    <property type="match status" value="1"/>
</dbReference>
<comment type="caution">
    <text evidence="3">The sequence shown here is derived from an EMBL/GenBank/DDBJ whole genome shotgun (WGS) entry which is preliminary data.</text>
</comment>
<keyword evidence="3" id="KW-0808">Transferase</keyword>
<proteinExistence type="predicted"/>
<feature type="compositionally biased region" description="Low complexity" evidence="1">
    <location>
        <begin position="72"/>
        <end position="90"/>
    </location>
</feature>
<gene>
    <name evidence="3" type="ORF">DFR76_11566</name>
</gene>
<evidence type="ECO:0000256" key="1">
    <source>
        <dbReference type="SAM" id="MobiDB-lite"/>
    </source>
</evidence>
<sequence length="123" mass="13225">MLFHDRSDAGRRLAARMQSLRGADVVVLGVPRGGVPVAFEVAAALGAPLDVILVRSVSPTNPNSRSVPSAKTVPESSTTPSCSTRSSLTPRWLRWNSRSGQNSPARRPGTGVRVHEFRWRAAP</sequence>
<reference evidence="3 4" key="1">
    <citation type="submission" date="2018-07" db="EMBL/GenBank/DDBJ databases">
        <title>Genomic Encyclopedia of Type Strains, Phase IV (KMG-IV): sequencing the most valuable type-strain genomes for metagenomic binning, comparative biology and taxonomic classification.</title>
        <authorList>
            <person name="Goeker M."/>
        </authorList>
    </citation>
    <scope>NUCLEOTIDE SEQUENCE [LARGE SCALE GENOMIC DNA]</scope>
    <source>
        <strain evidence="3 4">DSM 44290</strain>
    </source>
</reference>
<dbReference type="STRING" id="1210086.GCA_001613105_04613"/>
<evidence type="ECO:0000313" key="4">
    <source>
        <dbReference type="Proteomes" id="UP000254869"/>
    </source>
</evidence>